<dbReference type="Pfam" id="PF10382">
    <property type="entry name" value="ZGRF1-like_N"/>
    <property type="match status" value="1"/>
</dbReference>
<evidence type="ECO:0000259" key="3">
    <source>
        <dbReference type="Pfam" id="PF10382"/>
    </source>
</evidence>
<evidence type="ECO:0000256" key="2">
    <source>
        <dbReference type="SAM" id="SignalP"/>
    </source>
</evidence>
<gene>
    <name evidence="4" type="ORF">PFJ87_09g00730</name>
</gene>
<dbReference type="Proteomes" id="UP001217963">
    <property type="component" value="Chromosome IX"/>
</dbReference>
<protein>
    <submittedName>
        <fullName evidence="4">DUF2439 domain-containing protein</fullName>
    </submittedName>
</protein>
<organism evidence="4 5">
    <name type="scientific">Encephalitozoon hellem</name>
    <name type="common">Microsporidian parasite</name>
    <dbReference type="NCBI Taxonomy" id="27973"/>
    <lineage>
        <taxon>Eukaryota</taxon>
        <taxon>Fungi</taxon>
        <taxon>Fungi incertae sedis</taxon>
        <taxon>Microsporidia</taxon>
        <taxon>Unikaryonidae</taxon>
        <taxon>Encephalitozoon</taxon>
    </lineage>
</organism>
<dbReference type="EMBL" id="CP119070">
    <property type="protein sequence ID" value="WEL39445.1"/>
    <property type="molecule type" value="Genomic_DNA"/>
</dbReference>
<feature type="region of interest" description="Disordered" evidence="1">
    <location>
        <begin position="78"/>
        <end position="124"/>
    </location>
</feature>
<reference evidence="4 5" key="1">
    <citation type="submission" date="2023-02" db="EMBL/GenBank/DDBJ databases">
        <title>Encephalitozoon hellem ATCC 50451 complete genome.</title>
        <authorList>
            <person name="Mascarenhas dos Santos A.C."/>
            <person name="Julian A.T."/>
            <person name="Pombert J.-F."/>
        </authorList>
    </citation>
    <scope>NUCLEOTIDE SEQUENCE [LARGE SCALE GENOMIC DNA]</scope>
    <source>
        <strain evidence="4 5">ATCC 50451</strain>
    </source>
</reference>
<keyword evidence="5" id="KW-1185">Reference proteome</keyword>
<feature type="signal peptide" evidence="2">
    <location>
        <begin position="1"/>
        <end position="18"/>
    </location>
</feature>
<dbReference type="InterPro" id="IPR018838">
    <property type="entry name" value="ZGRF1-like_N"/>
</dbReference>
<evidence type="ECO:0000313" key="5">
    <source>
        <dbReference type="Proteomes" id="UP001217963"/>
    </source>
</evidence>
<sequence>MLLSTLVFVAQMIRCVYTVQKHKKLKTWIDGFVEHKGKRLYLYNSDMERIDSMLAPALDNEMETYKYLVYIDSFEDVEEDEAKDQDPTPDISELSKKEVGDEHKEEPLLPRGRSGEEIIGLFGK</sequence>
<name>A0ABY8CQA3_ENCHE</name>
<proteinExistence type="predicted"/>
<feature type="compositionally biased region" description="Basic and acidic residues" evidence="1">
    <location>
        <begin position="93"/>
        <end position="116"/>
    </location>
</feature>
<feature type="chain" id="PRO_5045662332" evidence="2">
    <location>
        <begin position="19"/>
        <end position="124"/>
    </location>
</feature>
<keyword evidence="2" id="KW-0732">Signal</keyword>
<accession>A0ABY8CQA3</accession>
<evidence type="ECO:0000256" key="1">
    <source>
        <dbReference type="SAM" id="MobiDB-lite"/>
    </source>
</evidence>
<evidence type="ECO:0000313" key="4">
    <source>
        <dbReference type="EMBL" id="WEL39445.1"/>
    </source>
</evidence>
<feature type="domain" description="5'-3' DNA helicase ZGRF1-like N-terminal" evidence="3">
    <location>
        <begin position="14"/>
        <end position="80"/>
    </location>
</feature>